<dbReference type="EMBL" id="SNYV01000019">
    <property type="protein sequence ID" value="TDQ73418.1"/>
    <property type="molecule type" value="Genomic_DNA"/>
</dbReference>
<accession>A0A4R6W4B2</accession>
<sequence>MIYLAPVFFLYNIVIYLHPLRKSIIRLTDTIVKAIKISLFNVSVEVKKSDMTLNFGQRYIKINFKRDN</sequence>
<reference evidence="1 2" key="1">
    <citation type="submission" date="2019-03" db="EMBL/GenBank/DDBJ databases">
        <title>Genomic Encyclopedia of Archaeal and Bacterial Type Strains, Phase II (KMG-II): from individual species to whole genera.</title>
        <authorList>
            <person name="Goeker M."/>
        </authorList>
    </citation>
    <scope>NUCLEOTIDE SEQUENCE [LARGE SCALE GENOMIC DNA]</scope>
    <source>
        <strain evidence="1 2">DSM 28353</strain>
    </source>
</reference>
<evidence type="ECO:0000313" key="1">
    <source>
        <dbReference type="EMBL" id="TDQ73418.1"/>
    </source>
</evidence>
<name>A0A4R6W4B2_9SPHI</name>
<comment type="caution">
    <text evidence="1">The sequence shown here is derived from an EMBL/GenBank/DDBJ whole genome shotgun (WGS) entry which is preliminary data.</text>
</comment>
<gene>
    <name evidence="1" type="ORF">CLV99_4470</name>
</gene>
<protein>
    <submittedName>
        <fullName evidence="1">Uncharacterized protein</fullName>
    </submittedName>
</protein>
<dbReference type="AlphaFoldDB" id="A0A4R6W4B2"/>
<evidence type="ECO:0000313" key="2">
    <source>
        <dbReference type="Proteomes" id="UP000295292"/>
    </source>
</evidence>
<proteinExistence type="predicted"/>
<dbReference type="Proteomes" id="UP000295292">
    <property type="component" value="Unassembled WGS sequence"/>
</dbReference>
<keyword evidence="2" id="KW-1185">Reference proteome</keyword>
<organism evidence="1 2">
    <name type="scientific">Sphingobacterium yanglingense</name>
    <dbReference type="NCBI Taxonomy" id="1437280"/>
    <lineage>
        <taxon>Bacteria</taxon>
        <taxon>Pseudomonadati</taxon>
        <taxon>Bacteroidota</taxon>
        <taxon>Sphingobacteriia</taxon>
        <taxon>Sphingobacteriales</taxon>
        <taxon>Sphingobacteriaceae</taxon>
        <taxon>Sphingobacterium</taxon>
    </lineage>
</organism>